<dbReference type="InterPro" id="IPR006314">
    <property type="entry name" value="Dyp_peroxidase"/>
</dbReference>
<dbReference type="EMBL" id="BAABBX010000005">
    <property type="protein sequence ID" value="GAA4185564.1"/>
    <property type="molecule type" value="Genomic_DNA"/>
</dbReference>
<dbReference type="Proteomes" id="UP001500213">
    <property type="component" value="Unassembled WGS sequence"/>
</dbReference>
<evidence type="ECO:0000256" key="5">
    <source>
        <dbReference type="ARBA" id="ARBA00022729"/>
    </source>
</evidence>
<name>A0ABP8AKP4_9MICO</name>
<dbReference type="PROSITE" id="PS51404">
    <property type="entry name" value="DYP_PEROXIDASE"/>
    <property type="match status" value="1"/>
</dbReference>
<evidence type="ECO:0000256" key="11">
    <source>
        <dbReference type="ARBA" id="ARBA00033775"/>
    </source>
</evidence>
<dbReference type="Pfam" id="PF20628">
    <property type="entry name" value="Dyp_perox_C"/>
    <property type="match status" value="1"/>
</dbReference>
<evidence type="ECO:0000256" key="12">
    <source>
        <dbReference type="ARBA" id="ARBA00048856"/>
    </source>
</evidence>
<evidence type="ECO:0000256" key="13">
    <source>
        <dbReference type="RuleBase" id="RU365017"/>
    </source>
</evidence>
<comment type="similarity">
    <text evidence="9 13">Belongs to the DyP-type peroxidase family.</text>
</comment>
<comment type="subcellular location">
    <subcellularLocation>
        <location evidence="1">Cell envelope</location>
    </subcellularLocation>
</comment>
<evidence type="ECO:0000256" key="10">
    <source>
        <dbReference type="ARBA" id="ARBA00033771"/>
    </source>
</evidence>
<dbReference type="EC" id="1.11.1.-" evidence="13"/>
<evidence type="ECO:0000256" key="8">
    <source>
        <dbReference type="ARBA" id="ARBA00023239"/>
    </source>
</evidence>
<comment type="cofactor">
    <cofactor evidence="13">
        <name>heme b</name>
        <dbReference type="ChEBI" id="CHEBI:60344"/>
    </cofactor>
    <text evidence="13">Binds 1 heme b (iron(II)-protoporphyrin IX) group non-covalently per subunit.</text>
</comment>
<comment type="catalytic activity">
    <reaction evidence="12">
        <text>heme b + 2 H(+) = protoporphyrin IX + Fe(2+)</text>
        <dbReference type="Rhea" id="RHEA:22584"/>
        <dbReference type="ChEBI" id="CHEBI:15378"/>
        <dbReference type="ChEBI" id="CHEBI:29033"/>
        <dbReference type="ChEBI" id="CHEBI:57306"/>
        <dbReference type="ChEBI" id="CHEBI:60344"/>
        <dbReference type="EC" id="4.98.1.1"/>
    </reaction>
    <physiologicalReaction direction="left-to-right" evidence="12">
        <dbReference type="Rhea" id="RHEA:22585"/>
    </physiologicalReaction>
</comment>
<dbReference type="NCBIfam" id="TIGR01413">
    <property type="entry name" value="Dyp_perox_fam"/>
    <property type="match status" value="1"/>
</dbReference>
<evidence type="ECO:0000256" key="3">
    <source>
        <dbReference type="ARBA" id="ARBA00022617"/>
    </source>
</evidence>
<accession>A0ABP8AKP4</accession>
<evidence type="ECO:0000259" key="14">
    <source>
        <dbReference type="Pfam" id="PF04261"/>
    </source>
</evidence>
<keyword evidence="17" id="KW-1185">Reference proteome</keyword>
<sequence>MSDPDTSPDDQGVSRRGLLFGSAAAAGGLVVGAAGGYAAGRLAHADAAAADSDGEVVDLSVEHAFYGDAEQSGIRTAPQRYCVYMTFDVSSTLASDLQVLLARWSGAIAQLMKGRTIGQVEPNRVDGIGVDTGEALDLAPAGLTVTVGLGPRIFTDEFGLAAKKPALMRELKALPSDAMKAELSGGDLSLQACADDPQVAYHAIRDLARMAKGTAATRWTVMGFGRASAGKGQATPRNLMGYKDGTRNLKEEPDFEKFVWVKDSGPAWTQGGTYQVVRKIQMNIENWDADRVSDQNTVFGRDKREGAPLSGGHEFTTPDFHAKGADGTEKISPTSHIALAAHENNGGLKILRRSYNYTDGLNQYGLLDAGLLFISYQNDPASFETLQAKLGSSDRLNEYISHIGSGIFFVPPAAKQGHYLAEGLFA</sequence>
<gene>
    <name evidence="16" type="primary">efeB</name>
    <name evidence="16" type="ORF">GCM10022288_07770</name>
</gene>
<evidence type="ECO:0000313" key="17">
    <source>
        <dbReference type="Proteomes" id="UP001500213"/>
    </source>
</evidence>
<protein>
    <recommendedName>
        <fullName evidence="10 13">Deferrochelatase</fullName>
        <ecNumber evidence="13">1.11.1.-</ecNumber>
    </recommendedName>
    <alternativeName>
        <fullName evidence="11 13">Peroxidase EfeB</fullName>
    </alternativeName>
</protein>
<dbReference type="PROSITE" id="PS51318">
    <property type="entry name" value="TAT"/>
    <property type="match status" value="1"/>
</dbReference>
<dbReference type="InterPro" id="IPR048328">
    <property type="entry name" value="Dyp_perox_C"/>
</dbReference>
<dbReference type="InterPro" id="IPR048327">
    <property type="entry name" value="Dyp_perox_N"/>
</dbReference>
<keyword evidence="3 13" id="KW-0349">Heme</keyword>
<dbReference type="NCBIfam" id="TIGR01412">
    <property type="entry name" value="tat_substr_1"/>
    <property type="match status" value="1"/>
</dbReference>
<dbReference type="InterPro" id="IPR006311">
    <property type="entry name" value="TAT_signal"/>
</dbReference>
<keyword evidence="4 13" id="KW-0479">Metal-binding</keyword>
<dbReference type="RefSeq" id="WP_344774006.1">
    <property type="nucleotide sequence ID" value="NZ_BAABBX010000005.1"/>
</dbReference>
<feature type="domain" description="Dyp-type peroxidase N-terminal" evidence="14">
    <location>
        <begin position="71"/>
        <end position="224"/>
    </location>
</feature>
<comment type="function">
    <text evidence="13">Involved in the recovery of exogenous heme iron. Extracts iron from heme while preserving the protoporphyrin ring intact.</text>
</comment>
<evidence type="ECO:0000256" key="2">
    <source>
        <dbReference type="ARBA" id="ARBA00022559"/>
    </source>
</evidence>
<proteinExistence type="inferred from homology"/>
<keyword evidence="5" id="KW-0732">Signal</keyword>
<reference evidence="17" key="1">
    <citation type="journal article" date="2019" name="Int. J. Syst. Evol. Microbiol.">
        <title>The Global Catalogue of Microorganisms (GCM) 10K type strain sequencing project: providing services to taxonomists for standard genome sequencing and annotation.</title>
        <authorList>
            <consortium name="The Broad Institute Genomics Platform"/>
            <consortium name="The Broad Institute Genome Sequencing Center for Infectious Disease"/>
            <person name="Wu L."/>
            <person name="Ma J."/>
        </authorList>
    </citation>
    <scope>NUCLEOTIDE SEQUENCE [LARGE SCALE GENOMIC DNA]</scope>
    <source>
        <strain evidence="17">JCM 17593</strain>
    </source>
</reference>
<feature type="domain" description="Dyp-type peroxidase C-terminal" evidence="15">
    <location>
        <begin position="235"/>
        <end position="414"/>
    </location>
</feature>
<dbReference type="Pfam" id="PF04261">
    <property type="entry name" value="Dyp_perox_N"/>
    <property type="match status" value="1"/>
</dbReference>
<organism evidence="16 17">
    <name type="scientific">Gryllotalpicola kribbensis</name>
    <dbReference type="NCBI Taxonomy" id="993084"/>
    <lineage>
        <taxon>Bacteria</taxon>
        <taxon>Bacillati</taxon>
        <taxon>Actinomycetota</taxon>
        <taxon>Actinomycetes</taxon>
        <taxon>Micrococcales</taxon>
        <taxon>Microbacteriaceae</taxon>
        <taxon>Gryllotalpicola</taxon>
    </lineage>
</organism>
<evidence type="ECO:0000256" key="7">
    <source>
        <dbReference type="ARBA" id="ARBA00023004"/>
    </source>
</evidence>
<evidence type="ECO:0000256" key="9">
    <source>
        <dbReference type="ARBA" id="ARBA00025737"/>
    </source>
</evidence>
<dbReference type="PANTHER" id="PTHR30521">
    <property type="entry name" value="DEFERROCHELATASE/PEROXIDASE"/>
    <property type="match status" value="1"/>
</dbReference>
<evidence type="ECO:0000259" key="15">
    <source>
        <dbReference type="Pfam" id="PF20628"/>
    </source>
</evidence>
<evidence type="ECO:0000313" key="16">
    <source>
        <dbReference type="EMBL" id="GAA4185564.1"/>
    </source>
</evidence>
<evidence type="ECO:0000256" key="1">
    <source>
        <dbReference type="ARBA" id="ARBA00004196"/>
    </source>
</evidence>
<dbReference type="InterPro" id="IPR011008">
    <property type="entry name" value="Dimeric_a/b-barrel"/>
</dbReference>
<keyword evidence="8" id="KW-0456">Lyase</keyword>
<dbReference type="SUPFAM" id="SSF54909">
    <property type="entry name" value="Dimeric alpha+beta barrel"/>
    <property type="match status" value="1"/>
</dbReference>
<evidence type="ECO:0000256" key="4">
    <source>
        <dbReference type="ARBA" id="ARBA00022723"/>
    </source>
</evidence>
<keyword evidence="6 13" id="KW-0560">Oxidoreductase</keyword>
<evidence type="ECO:0000256" key="6">
    <source>
        <dbReference type="ARBA" id="ARBA00023002"/>
    </source>
</evidence>
<dbReference type="InterPro" id="IPR006313">
    <property type="entry name" value="EfeB/EfeN"/>
</dbReference>
<keyword evidence="7 13" id="KW-0408">Iron</keyword>
<comment type="caution">
    <text evidence="16">The sequence shown here is derived from an EMBL/GenBank/DDBJ whole genome shotgun (WGS) entry which is preliminary data.</text>
</comment>
<dbReference type="PANTHER" id="PTHR30521:SF4">
    <property type="entry name" value="DEFERROCHELATASE"/>
    <property type="match status" value="1"/>
</dbReference>
<keyword evidence="2 13" id="KW-0575">Peroxidase</keyword>